<evidence type="ECO:0000256" key="6">
    <source>
        <dbReference type="ARBA" id="ARBA00023136"/>
    </source>
</evidence>
<evidence type="ECO:0000256" key="2">
    <source>
        <dbReference type="ARBA" id="ARBA00004442"/>
    </source>
</evidence>
<keyword evidence="4" id="KW-0964">Secreted</keyword>
<dbReference type="GeneID" id="8858233"/>
<evidence type="ECO:0000256" key="8">
    <source>
        <dbReference type="SAM" id="MobiDB-lite"/>
    </source>
</evidence>
<dbReference type="InterPro" id="IPR051681">
    <property type="entry name" value="Ser/Thr_Kinases-Pseudokinases"/>
</dbReference>
<evidence type="ECO:0000313" key="13">
    <source>
        <dbReference type="Proteomes" id="UP000006671"/>
    </source>
</evidence>
<keyword evidence="9" id="KW-1133">Transmembrane helix</keyword>
<name>D2VXU7_NAEGR</name>
<dbReference type="STRING" id="5762.D2VXU7"/>
<dbReference type="PANTHER" id="PTHR44329">
    <property type="entry name" value="SERINE/THREONINE-PROTEIN KINASE TNNI3K-RELATED"/>
    <property type="match status" value="1"/>
</dbReference>
<evidence type="ECO:0000256" key="4">
    <source>
        <dbReference type="ARBA" id="ARBA00022525"/>
    </source>
</evidence>
<dbReference type="InParanoid" id="D2VXU7"/>
<dbReference type="VEuPathDB" id="AmoebaDB:NAEGRDRAFT_53111"/>
<dbReference type="OrthoDB" id="15421at2759"/>
<dbReference type="PROSITE" id="PS50011">
    <property type="entry name" value="PROTEIN_KINASE_DOM"/>
    <property type="match status" value="1"/>
</dbReference>
<dbReference type="OMA" id="YAMPATH"/>
<dbReference type="KEGG" id="ngr:NAEGRDRAFT_53111"/>
<organism evidence="13">
    <name type="scientific">Naegleria gruberi</name>
    <name type="common">Amoeba</name>
    <dbReference type="NCBI Taxonomy" id="5762"/>
    <lineage>
        <taxon>Eukaryota</taxon>
        <taxon>Discoba</taxon>
        <taxon>Heterolobosea</taxon>
        <taxon>Tetramitia</taxon>
        <taxon>Eutetramitia</taxon>
        <taxon>Vahlkampfiidae</taxon>
        <taxon>Naegleria</taxon>
    </lineage>
</organism>
<sequence length="3072" mass="339519">MDSNNQHHQILIIWLLLLAILLLLTSLPTVDCTTSTANSSSSQNINYNELENSPSFSLYQFEQSPPVNIQELSGKREIQNNFMSIATMQNKFYSSASQIIVRLMMKNTSNTEAICSENDPCYSFSQLFDSMKLLMDRNIQAMTAKNVTVNILFLVNIDSDLLLNTYGDVNLPSNPLISYFFMFQSSDKRVLNFQIEPTIYLDLKNRSDISWMLFNNLEMVNFGIMTTFINLDIGYVNCKLKTCQIQHIFQGDYQEMSTTTNFLVESTEIFDSYIAVASSFLTLFKDCKFIGNDNLGTNLLLKLSNQLVFDNIVMSNAYLLISIDETNIVIFKQGQFTTSRLIVSTINVKKVHISYVNAIDCSKDNIFFAILFSDSCTIVNSFFQRSGSILNIRGVKNLNIANVEFDENVQTEAVSNAQTSPIELKIIDNLLMINVTVRNQYSNYLNTAYALYIQDVIRLKIDDCYFVNNRIGALRIHNPIFSESYKYSASITKTRFVANKCSTAGCAMSLEMIFYLNISECQFNDNDSPSDGGAIVATALQRSLISDCTFQNNIAQGNGGAIAFGGIIVYPNEVSGCVFIRNKAKKAGGIYFEKNNLKSIKNSKFFENSADYAGAIYSLGSLPQSFVNSCSFSNNQAFKFGDNFLALAERVAPTQILEGMKLLKPGQTVSINVTAYSYDGEPIPLDSMPFIWPKRFFGKRLFVDVVQEAFKMSFTPYVVNYPELDEEYSVIISVANITAVSIVVSNCSEGEQLKPFALASVANIYSCEQISQLSFTLFLAILLPVSLIVFGLGIIVTICIMKGIVHIRKRLVLLREKEHAERSVEKRIIDKKIIFGDSYQPLIDESENSLDSMRYGQELKARSFIIPISELTIERKLAEGGQGVVYVGNWGSSTVAIKSLKSDQSEGFETEVSLLASLRHPCILTFYGISITNDSKYMITEYLSGGSLEKLIYSSKTKTIALTYMEKINILKDIAIGMNYLHTLTPPIIHRDLSVLSNVLGSASSSSLSGCVTDVYSIPYEMFASRIIVNKDQDLQYKVKIVKKASNTRSSNLLSSDNTLVELKIAYDAGLSGVGSVGYSFNDTLGSIVLEIKSNTNDNSNNNNNNTDISNPNNSTIFNSTQPVNNSSNNSNSTTTTNPQTSTNPTKPSPTILCFEGRTLMRFSNLQGKLPVGAYISSASLDLTYVAWVKGCKIRVNYLNNTWVVAKKTGWRFRNYDQKLEWISAGGDVLSNSYSVMESGMSDDGNQIKSIALDPYIVQSWFDDNSKNNGVMISEVIGTTIKPTIFGGNSTISFRPRLTITYQLQPTKPPQYPMVLGLLPLRIFVQSKTVNCSQIDCGDDDTGSGAINAPFRSLAKAITFAQPNDIILLREGVHAGNVQITRRNITIQSYSNEKAIIASPVNDPSIAIALYFRRDSSYSTLRNVELVGGFDYAIRLESSIDWGGNNLKYGASNIVIENCKIHGSGYHLIKIDSLCENVNIRNNELFDAGKRVRTGGSAIVCYDTFMTRIQDNYIHHTMGAAVMIKSGARNSIIERNYINKIYGAGILVGFYETGEYFSDPSQNPLYYQAVNTIVRNNILNDISGAGIGLYSAKNTLILFNTIWKAAKDNQAGILINVVQTWVSNSYSPIVPCTNVTIMNNIIGTATERIIEIRTLTSYVDDSVVGGLEGNMNVSFNIYYSMKNANGVNGLFSDQRNTIGYVGGFSGWQTKYQDYGSVEGNPLIDPIAYYPTSTSNAIGKGMYIPSTISDYFGRPMKSKLVTIGALQFLNDGFEDDPTMKYSITNIIYNPSFNGTVPPKDVPTWAPPTTYRTIYVSATNGNDNSGNGTIVNPFKTIKKVTDSSFAKDNDIVIVRGGIYQEGAIRISSTNYTIKSYENEIVTIVSDINNGNILWGIKTFSKFVTIEGLEIVGSFYYGLMIDSSDVTIRKVKIHDTGSDCIKLSPFTKRISILQSEIYHCGKRKTYQAGNPNQDSASGDGIRCVNVDDVFISRNYIHDLTGTAIKTQGGGLRAIIERNLILNIGGLGITLGFYEETSYMDPTQNVYYYEAIEGLVRNNIIVNVQGCGVGLYASKNSRVLHNTIVSSALSMQVPILLAASPHTINSVEIAGQSNHNPMVKNNIVQVSESGITQTIYEIRVQDGDALDNSKLDSNFNIYYSNFNNYHGNSLANINFMDRRLSSYLFTSDFHLWRAHIQSDYNSSITDPKLDFNLNIGEDSPARNTAPLLSEVSEDFYGNSRSENNNDIGALLFTTDLSNSSYYPPVVGSLLLKSGKNVCSGNMSSFETPRTYYVHNIEGSDTDCLGTFDMPFKTIQQALAVASPFSNITIRYTGVSYNESLSIKTPYLRISTFENDPYEALILSSIYSPSILHTLRFESTAFGCSLSRLHLQGGYFYTLKVDADNIQVDRSIIHYCGTKCVFALNADNFTLTNSEVYDSGMRDPSEGEGVHAVVSHNFECKDNYVHDITADAIKLEGGSSHAIIAGNAISNADRGILVGGRIDNLDLFEKSNTHLYETYNSSVYNNIISNTFGVGIAMYGAKQCEIYFNTILNTCITNTQGAAIHLASTKHRNLVITPVDSLVIVNNIVYNSDPSNAGAMIRIDEGLEGFSASITGSVVMNNNLYYSNKSSVFVDGRKATKFSGNFNIWKTQISNYFGNGNEVNSLNVAPLLDTDNLSPKGSSPVISSGQISSITQSITSDFYGNVRDSINSSDIGAIVGDALIVSKSKPRTIPLNISKIALSKSSNIVRYPPSGKQSTWFVPGYTTVDDPSLFDLSNCSIYPSDNPWNQDISNLPVHPRSDAFINNVPKKFLHADFGTTYDGALNGIPYVIVTKDQEKVGITLTSYASESDPGPYPFPEGAPIEGGPNSNGDRHIIVLEKDSCKLYETWRTFPILKQYRESEGGNFFTAECGAIFDLKSNNLRPLGYTSSDAAGLPVYPGLVKYDEIVVKKQLNHAVRFTVMTSQKAYILPATHFASSNTNPNIMPMGLRLRMKATYDCSLLSEEIQVICAGLKKFGMILADNGGDFYVSGSPHPLWDDNHLNDMKKIPSLAFEVVYTGKTCIDPSCNTWRDEIIN</sequence>
<keyword evidence="9" id="KW-0812">Transmembrane</keyword>
<dbReference type="SUPFAM" id="SSF51126">
    <property type="entry name" value="Pectin lyase-like"/>
    <property type="match status" value="4"/>
</dbReference>
<keyword evidence="5 10" id="KW-0732">Signal</keyword>
<feature type="region of interest" description="Disordered" evidence="8">
    <location>
        <begin position="1095"/>
        <end position="1149"/>
    </location>
</feature>
<evidence type="ECO:0000256" key="3">
    <source>
        <dbReference type="ARBA" id="ARBA00004613"/>
    </source>
</evidence>
<proteinExistence type="predicted"/>
<dbReference type="Pfam" id="PF07714">
    <property type="entry name" value="PK_Tyr_Ser-Thr"/>
    <property type="match status" value="1"/>
</dbReference>
<dbReference type="Pfam" id="PF13229">
    <property type="entry name" value="Beta_helix"/>
    <property type="match status" value="3"/>
</dbReference>
<dbReference type="InterPro" id="IPR003368">
    <property type="entry name" value="POMP_repeat"/>
</dbReference>
<accession>D2VXU7</accession>
<dbReference type="GO" id="GO:0005576">
    <property type="term" value="C:extracellular region"/>
    <property type="evidence" value="ECO:0007669"/>
    <property type="project" value="UniProtKB-SubCell"/>
</dbReference>
<dbReference type="SUPFAM" id="SSF56112">
    <property type="entry name" value="Protein kinase-like (PK-like)"/>
    <property type="match status" value="1"/>
</dbReference>
<evidence type="ECO:0000256" key="5">
    <source>
        <dbReference type="ARBA" id="ARBA00022729"/>
    </source>
</evidence>
<dbReference type="GO" id="GO:0005524">
    <property type="term" value="F:ATP binding"/>
    <property type="evidence" value="ECO:0007669"/>
    <property type="project" value="InterPro"/>
</dbReference>
<feature type="signal peptide" evidence="10">
    <location>
        <begin position="1"/>
        <end position="32"/>
    </location>
</feature>
<keyword evidence="6 9" id="KW-0472">Membrane</keyword>
<dbReference type="Pfam" id="PF02415">
    <property type="entry name" value="Chlam_PMP"/>
    <property type="match status" value="1"/>
</dbReference>
<dbReference type="SMART" id="SM00710">
    <property type="entry name" value="PbH1"/>
    <property type="match status" value="25"/>
</dbReference>
<gene>
    <name evidence="12" type="ORF">NAEGRDRAFT_53111</name>
</gene>
<dbReference type="InterPro" id="IPR006626">
    <property type="entry name" value="PbH1"/>
</dbReference>
<dbReference type="InterPro" id="IPR001245">
    <property type="entry name" value="Ser-Thr/Tyr_kinase_cat_dom"/>
</dbReference>
<evidence type="ECO:0000256" key="9">
    <source>
        <dbReference type="SAM" id="Phobius"/>
    </source>
</evidence>
<feature type="chain" id="PRO_5003037954" evidence="10">
    <location>
        <begin position="33"/>
        <end position="3072"/>
    </location>
</feature>
<dbReference type="EMBL" id="GG738908">
    <property type="protein sequence ID" value="EFC38353.1"/>
    <property type="molecule type" value="Genomic_DNA"/>
</dbReference>
<feature type="transmembrane region" description="Helical" evidence="9">
    <location>
        <begin position="775"/>
        <end position="801"/>
    </location>
</feature>
<dbReference type="InterPro" id="IPR039448">
    <property type="entry name" value="Beta_helix"/>
</dbReference>
<comment type="subcellular location">
    <subcellularLocation>
        <location evidence="1">Cell envelope</location>
    </subcellularLocation>
    <subcellularLocation>
        <location evidence="2">Cell outer membrane</location>
    </subcellularLocation>
    <subcellularLocation>
        <location evidence="3">Secreted</location>
    </subcellularLocation>
</comment>
<keyword evidence="7" id="KW-0998">Cell outer membrane</keyword>
<dbReference type="RefSeq" id="XP_002671097.1">
    <property type="nucleotide sequence ID" value="XM_002671051.1"/>
</dbReference>
<dbReference type="Proteomes" id="UP000006671">
    <property type="component" value="Unassembled WGS sequence"/>
</dbReference>
<dbReference type="InterPro" id="IPR011009">
    <property type="entry name" value="Kinase-like_dom_sf"/>
</dbReference>
<evidence type="ECO:0000256" key="7">
    <source>
        <dbReference type="ARBA" id="ARBA00023237"/>
    </source>
</evidence>
<evidence type="ECO:0000256" key="10">
    <source>
        <dbReference type="SAM" id="SignalP"/>
    </source>
</evidence>
<keyword evidence="13" id="KW-1185">Reference proteome</keyword>
<dbReference type="InterPro" id="IPR012334">
    <property type="entry name" value="Pectin_lyas_fold"/>
</dbReference>
<evidence type="ECO:0000259" key="11">
    <source>
        <dbReference type="PROSITE" id="PS50011"/>
    </source>
</evidence>
<dbReference type="Gene3D" id="1.10.510.10">
    <property type="entry name" value="Transferase(Phosphotransferase) domain 1"/>
    <property type="match status" value="1"/>
</dbReference>
<dbReference type="InterPro" id="IPR000719">
    <property type="entry name" value="Prot_kinase_dom"/>
</dbReference>
<dbReference type="InterPro" id="IPR011050">
    <property type="entry name" value="Pectin_lyase_fold/virulence"/>
</dbReference>
<reference evidence="12 13" key="1">
    <citation type="journal article" date="2010" name="Cell">
        <title>The genome of Naegleria gruberi illuminates early eukaryotic versatility.</title>
        <authorList>
            <person name="Fritz-Laylin L.K."/>
            <person name="Prochnik S.E."/>
            <person name="Ginger M.L."/>
            <person name="Dacks J.B."/>
            <person name="Carpenter M.L."/>
            <person name="Field M.C."/>
            <person name="Kuo A."/>
            <person name="Paredez A."/>
            <person name="Chapman J."/>
            <person name="Pham J."/>
            <person name="Shu S."/>
            <person name="Neupane R."/>
            <person name="Cipriano M."/>
            <person name="Mancuso J."/>
            <person name="Tu H."/>
            <person name="Salamov A."/>
            <person name="Lindquist E."/>
            <person name="Shapiro H."/>
            <person name="Lucas S."/>
            <person name="Grigoriev I.V."/>
            <person name="Cande W.Z."/>
            <person name="Fulton C."/>
            <person name="Rokhsar D.S."/>
            <person name="Dawson S.C."/>
        </authorList>
    </citation>
    <scope>NUCLEOTIDE SEQUENCE [LARGE SCALE GENOMIC DNA]</scope>
    <source>
        <strain evidence="12 13">NEG-M</strain>
    </source>
</reference>
<dbReference type="GO" id="GO:0004674">
    <property type="term" value="F:protein serine/threonine kinase activity"/>
    <property type="evidence" value="ECO:0007669"/>
    <property type="project" value="TreeGrafter"/>
</dbReference>
<dbReference type="eggNOG" id="KOG0192">
    <property type="taxonomic scope" value="Eukaryota"/>
</dbReference>
<evidence type="ECO:0000313" key="12">
    <source>
        <dbReference type="EMBL" id="EFC38353.1"/>
    </source>
</evidence>
<dbReference type="SMART" id="SM00220">
    <property type="entry name" value="S_TKc"/>
    <property type="match status" value="1"/>
</dbReference>
<feature type="domain" description="Protein kinase" evidence="11">
    <location>
        <begin position="871"/>
        <end position="1141"/>
    </location>
</feature>
<dbReference type="Gene3D" id="2.160.20.10">
    <property type="entry name" value="Single-stranded right-handed beta-helix, Pectin lyase-like"/>
    <property type="match status" value="4"/>
</dbReference>
<evidence type="ECO:0000256" key="1">
    <source>
        <dbReference type="ARBA" id="ARBA00004196"/>
    </source>
</evidence>
<protein>
    <submittedName>
        <fullName evidence="12">Predicted protein</fullName>
    </submittedName>
</protein>